<reference evidence="1" key="1">
    <citation type="journal article" date="2015" name="Nature">
        <title>Complex archaea that bridge the gap between prokaryotes and eukaryotes.</title>
        <authorList>
            <person name="Spang A."/>
            <person name="Saw J.H."/>
            <person name="Jorgensen S.L."/>
            <person name="Zaremba-Niedzwiedzka K."/>
            <person name="Martijn J."/>
            <person name="Lind A.E."/>
            <person name="van Eijk R."/>
            <person name="Schleper C."/>
            <person name="Guy L."/>
            <person name="Ettema T.J."/>
        </authorList>
    </citation>
    <scope>NUCLEOTIDE SEQUENCE</scope>
</reference>
<comment type="caution">
    <text evidence="1">The sequence shown here is derived from an EMBL/GenBank/DDBJ whole genome shotgun (WGS) entry which is preliminary data.</text>
</comment>
<accession>A0A0F9TR94</accession>
<organism evidence="1">
    <name type="scientific">marine sediment metagenome</name>
    <dbReference type="NCBI Taxonomy" id="412755"/>
    <lineage>
        <taxon>unclassified sequences</taxon>
        <taxon>metagenomes</taxon>
        <taxon>ecological metagenomes</taxon>
    </lineage>
</organism>
<evidence type="ECO:0008006" key="2">
    <source>
        <dbReference type="Google" id="ProtNLM"/>
    </source>
</evidence>
<dbReference type="AlphaFoldDB" id="A0A0F9TR94"/>
<evidence type="ECO:0000313" key="1">
    <source>
        <dbReference type="EMBL" id="KKN77462.1"/>
    </source>
</evidence>
<protein>
    <recommendedName>
        <fullName evidence="2">VRR-NUC domain-containing protein</fullName>
    </recommendedName>
</protein>
<dbReference type="Gene3D" id="3.40.1350.10">
    <property type="match status" value="1"/>
</dbReference>
<name>A0A0F9TR94_9ZZZZ</name>
<dbReference type="EMBL" id="LAZR01000278">
    <property type="protein sequence ID" value="KKN77462.1"/>
    <property type="molecule type" value="Genomic_DNA"/>
</dbReference>
<dbReference type="InterPro" id="IPR011856">
    <property type="entry name" value="tRNA_endonuc-like_dom_sf"/>
</dbReference>
<proteinExistence type="predicted"/>
<gene>
    <name evidence="1" type="ORF">LCGC14_0360210</name>
</gene>
<sequence>MKKRSRKKIYEDYSDAIKAMRDGQPVKRQGAKDGSIPTQPIVPVPNLLESVVLKQCLVWLKAHGIFASRHDSGSFQNDRGQWGTYGIKNAGDIVGLFATGQHFEIEVKRGSGGRLSEGQQKRMQDIRNRNGMYLVIHGIPELEHYLGHMLL</sequence>
<dbReference type="GO" id="GO:0003676">
    <property type="term" value="F:nucleic acid binding"/>
    <property type="evidence" value="ECO:0007669"/>
    <property type="project" value="InterPro"/>
</dbReference>